<dbReference type="CDD" id="cd06582">
    <property type="entry name" value="TM_PBP1_LivH_like"/>
    <property type="match status" value="1"/>
</dbReference>
<evidence type="ECO:0000256" key="7">
    <source>
        <dbReference type="ARBA" id="ARBA00023136"/>
    </source>
</evidence>
<keyword evidence="7 9" id="KW-0472">Membrane</keyword>
<keyword evidence="11" id="KW-1185">Reference proteome</keyword>
<keyword evidence="3" id="KW-1003">Cell membrane</keyword>
<dbReference type="Proteomes" id="UP000626210">
    <property type="component" value="Unassembled WGS sequence"/>
</dbReference>
<evidence type="ECO:0000256" key="9">
    <source>
        <dbReference type="SAM" id="Phobius"/>
    </source>
</evidence>
<keyword evidence="5" id="KW-0029">Amino-acid transport</keyword>
<dbReference type="Pfam" id="PF02653">
    <property type="entry name" value="BPD_transp_2"/>
    <property type="match status" value="1"/>
</dbReference>
<organism evidence="10 11">
    <name type="scientific">Pseudorhodoferax aquiterrae</name>
    <dbReference type="NCBI Taxonomy" id="747304"/>
    <lineage>
        <taxon>Bacteria</taxon>
        <taxon>Pseudomonadati</taxon>
        <taxon>Pseudomonadota</taxon>
        <taxon>Betaproteobacteria</taxon>
        <taxon>Burkholderiales</taxon>
        <taxon>Comamonadaceae</taxon>
    </lineage>
</organism>
<evidence type="ECO:0000313" key="10">
    <source>
        <dbReference type="EMBL" id="GHC89355.1"/>
    </source>
</evidence>
<evidence type="ECO:0000256" key="8">
    <source>
        <dbReference type="ARBA" id="ARBA00037998"/>
    </source>
</evidence>
<feature type="transmembrane region" description="Helical" evidence="9">
    <location>
        <begin position="261"/>
        <end position="278"/>
    </location>
</feature>
<proteinExistence type="inferred from homology"/>
<name>A0ABQ3G4F1_9BURK</name>
<feature type="transmembrane region" description="Helical" evidence="9">
    <location>
        <begin position="96"/>
        <end position="118"/>
    </location>
</feature>
<keyword evidence="6 9" id="KW-1133">Transmembrane helix</keyword>
<dbReference type="PANTHER" id="PTHR11795:SF452">
    <property type="entry name" value="ABC TRANSPORTER PERMEASE PROTEIN"/>
    <property type="match status" value="1"/>
</dbReference>
<accession>A0ABQ3G4F1</accession>
<comment type="similarity">
    <text evidence="8">Belongs to the binding-protein-dependent transport system permease family. LivHM subfamily.</text>
</comment>
<feature type="transmembrane region" description="Helical" evidence="9">
    <location>
        <begin position="12"/>
        <end position="35"/>
    </location>
</feature>
<protein>
    <submittedName>
        <fullName evidence="10">Branched-chain amino acid ABC transporter permease</fullName>
    </submittedName>
</protein>
<comment type="subcellular location">
    <subcellularLocation>
        <location evidence="1">Cell membrane</location>
        <topology evidence="1">Multi-pass membrane protein</topology>
    </subcellularLocation>
</comment>
<feature type="transmembrane region" description="Helical" evidence="9">
    <location>
        <begin position="225"/>
        <end position="249"/>
    </location>
</feature>
<evidence type="ECO:0000256" key="6">
    <source>
        <dbReference type="ARBA" id="ARBA00022989"/>
    </source>
</evidence>
<dbReference type="EMBL" id="BMYK01000012">
    <property type="protein sequence ID" value="GHC89355.1"/>
    <property type="molecule type" value="Genomic_DNA"/>
</dbReference>
<keyword evidence="4 9" id="KW-0812">Transmembrane</keyword>
<gene>
    <name evidence="10" type="ORF">GCM10007320_36870</name>
</gene>
<evidence type="ECO:0000256" key="2">
    <source>
        <dbReference type="ARBA" id="ARBA00022448"/>
    </source>
</evidence>
<reference evidence="11" key="1">
    <citation type="journal article" date="2019" name="Int. J. Syst. Evol. Microbiol.">
        <title>The Global Catalogue of Microorganisms (GCM) 10K type strain sequencing project: providing services to taxonomists for standard genome sequencing and annotation.</title>
        <authorList>
            <consortium name="The Broad Institute Genomics Platform"/>
            <consortium name="The Broad Institute Genome Sequencing Center for Infectious Disease"/>
            <person name="Wu L."/>
            <person name="Ma J."/>
        </authorList>
    </citation>
    <scope>NUCLEOTIDE SEQUENCE [LARGE SCALE GENOMIC DNA]</scope>
    <source>
        <strain evidence="11">KCTC 23314</strain>
    </source>
</reference>
<feature type="transmembrane region" description="Helical" evidence="9">
    <location>
        <begin position="65"/>
        <end position="84"/>
    </location>
</feature>
<dbReference type="RefSeq" id="WP_189688398.1">
    <property type="nucleotide sequence ID" value="NZ_BMYK01000012.1"/>
</dbReference>
<dbReference type="InterPro" id="IPR001851">
    <property type="entry name" value="ABC_transp_permease"/>
</dbReference>
<feature type="transmembrane region" description="Helical" evidence="9">
    <location>
        <begin position="188"/>
        <end position="213"/>
    </location>
</feature>
<feature type="transmembrane region" description="Helical" evidence="9">
    <location>
        <begin position="138"/>
        <end position="159"/>
    </location>
</feature>
<evidence type="ECO:0000256" key="1">
    <source>
        <dbReference type="ARBA" id="ARBA00004651"/>
    </source>
</evidence>
<comment type="caution">
    <text evidence="10">The sequence shown here is derived from an EMBL/GenBank/DDBJ whole genome shotgun (WGS) entry which is preliminary data.</text>
</comment>
<evidence type="ECO:0000256" key="5">
    <source>
        <dbReference type="ARBA" id="ARBA00022970"/>
    </source>
</evidence>
<keyword evidence="2" id="KW-0813">Transport</keyword>
<dbReference type="InterPro" id="IPR052157">
    <property type="entry name" value="BCAA_transport_permease"/>
</dbReference>
<evidence type="ECO:0000256" key="4">
    <source>
        <dbReference type="ARBA" id="ARBA00022692"/>
    </source>
</evidence>
<evidence type="ECO:0000256" key="3">
    <source>
        <dbReference type="ARBA" id="ARBA00022475"/>
    </source>
</evidence>
<sequence>MDQFLQHLLNGLVLGATYALLGIGLTLIFGIMKVVNMAHGELYTLGAYVAFGFVSLLGLNYFGAVLMAAAVGLAAGAAIEWLLLRRRNLAAIDEVMLIMIGVMIVLQNAELLAWGGVAKAVPSPFSQEPIVLGAVSVSPIRLFVLVTALVLLVAFYLLIERSRLGLSMRATFQDKDAAKIVGVNVSRIYTLTFALGSCLAAVAGALLAPVFVVNPTMGDLASLKAFAIVILGGLGNLAGAALGGFALALIEEFGAGYISTAYRDAIGFLVILGVMLLRPQGLFVMKERVG</sequence>
<dbReference type="PANTHER" id="PTHR11795">
    <property type="entry name" value="BRANCHED-CHAIN AMINO ACID TRANSPORT SYSTEM PERMEASE PROTEIN LIVH"/>
    <property type="match status" value="1"/>
</dbReference>
<evidence type="ECO:0000313" key="11">
    <source>
        <dbReference type="Proteomes" id="UP000626210"/>
    </source>
</evidence>